<keyword evidence="8" id="KW-0460">Magnesium</keyword>
<dbReference type="PANTHER" id="PTHR24421">
    <property type="entry name" value="NITRATE/NITRITE SENSOR PROTEIN NARX-RELATED"/>
    <property type="match status" value="1"/>
</dbReference>
<reference evidence="12 13" key="1">
    <citation type="submission" date="2019-07" db="EMBL/GenBank/DDBJ databases">
        <title>Complete Genome Sequence and Methylome Analysis of Nocardia otitidis-caviarum NEB252.</title>
        <authorList>
            <person name="Fomenkov A."/>
            <person name="Anton B.P."/>
            <person name="Vincze T."/>
            <person name="Roberts R.J."/>
        </authorList>
    </citation>
    <scope>NUCLEOTIDE SEQUENCE [LARGE SCALE GENOMIC DNA]</scope>
    <source>
        <strain evidence="12 13">NEB252</strain>
    </source>
</reference>
<dbReference type="EMBL" id="CP041695">
    <property type="protein sequence ID" value="QDP79743.1"/>
    <property type="molecule type" value="Genomic_DNA"/>
</dbReference>
<evidence type="ECO:0000256" key="3">
    <source>
        <dbReference type="ARBA" id="ARBA00022490"/>
    </source>
</evidence>
<keyword evidence="4" id="KW-0597">Phosphoprotein</keyword>
<dbReference type="GO" id="GO:0070025">
    <property type="term" value="F:carbon monoxide binding"/>
    <property type="evidence" value="ECO:0007669"/>
    <property type="project" value="UniProtKB-ARBA"/>
</dbReference>
<dbReference type="GO" id="GO:0070026">
    <property type="term" value="F:nitric oxide binding"/>
    <property type="evidence" value="ECO:0007669"/>
    <property type="project" value="UniProtKB-ARBA"/>
</dbReference>
<keyword evidence="6" id="KW-0479">Metal-binding</keyword>
<dbReference type="Gene3D" id="1.20.5.1930">
    <property type="match status" value="1"/>
</dbReference>
<comment type="cofactor">
    <cofactor evidence="1">
        <name>Mg(2+)</name>
        <dbReference type="ChEBI" id="CHEBI:18420"/>
    </cofactor>
</comment>
<evidence type="ECO:0000256" key="5">
    <source>
        <dbReference type="ARBA" id="ARBA00022679"/>
    </source>
</evidence>
<dbReference type="GO" id="GO:0005524">
    <property type="term" value="F:ATP binding"/>
    <property type="evidence" value="ECO:0007669"/>
    <property type="project" value="UniProtKB-ARBA"/>
</dbReference>
<evidence type="ECO:0000256" key="6">
    <source>
        <dbReference type="ARBA" id="ARBA00022723"/>
    </source>
</evidence>
<dbReference type="InterPro" id="IPR036890">
    <property type="entry name" value="HATPase_C_sf"/>
</dbReference>
<dbReference type="AlphaFoldDB" id="A0A516NLE9"/>
<keyword evidence="5" id="KW-0808">Transferase</keyword>
<dbReference type="InterPro" id="IPR003018">
    <property type="entry name" value="GAF"/>
</dbReference>
<evidence type="ECO:0000259" key="11">
    <source>
        <dbReference type="SMART" id="SM00065"/>
    </source>
</evidence>
<dbReference type="GO" id="GO:0046983">
    <property type="term" value="F:protein dimerization activity"/>
    <property type="evidence" value="ECO:0007669"/>
    <property type="project" value="InterPro"/>
</dbReference>
<protein>
    <submittedName>
        <fullName evidence="12">GAF domain-containing protein</fullName>
    </submittedName>
</protein>
<dbReference type="GO" id="GO:0019826">
    <property type="term" value="F:oxygen sensor activity"/>
    <property type="evidence" value="ECO:0007669"/>
    <property type="project" value="UniProtKB-ARBA"/>
</dbReference>
<keyword evidence="7" id="KW-0418">Kinase</keyword>
<dbReference type="GO" id="GO:0019825">
    <property type="term" value="F:oxygen binding"/>
    <property type="evidence" value="ECO:0007669"/>
    <property type="project" value="UniProtKB-ARBA"/>
</dbReference>
<dbReference type="GO" id="GO:0020037">
    <property type="term" value="F:heme binding"/>
    <property type="evidence" value="ECO:0007669"/>
    <property type="project" value="UniProtKB-ARBA"/>
</dbReference>
<keyword evidence="3" id="KW-0963">Cytoplasm</keyword>
<keyword evidence="9" id="KW-0408">Iron</keyword>
<evidence type="ECO:0000256" key="10">
    <source>
        <dbReference type="ARBA" id="ARBA00023012"/>
    </source>
</evidence>
<accession>A0A516NLE9</accession>
<comment type="cofactor">
    <cofactor evidence="2">
        <name>heme</name>
        <dbReference type="ChEBI" id="CHEBI:30413"/>
    </cofactor>
</comment>
<evidence type="ECO:0000256" key="8">
    <source>
        <dbReference type="ARBA" id="ARBA00022842"/>
    </source>
</evidence>
<dbReference type="Gene3D" id="3.30.565.10">
    <property type="entry name" value="Histidine kinase-like ATPase, C-terminal domain"/>
    <property type="match status" value="1"/>
</dbReference>
<dbReference type="GO" id="GO:0070483">
    <property type="term" value="P:detection of hypoxia"/>
    <property type="evidence" value="ECO:0007669"/>
    <property type="project" value="UniProtKB-ARBA"/>
</dbReference>
<evidence type="ECO:0000313" key="12">
    <source>
        <dbReference type="EMBL" id="QDP79743.1"/>
    </source>
</evidence>
<dbReference type="InterPro" id="IPR011712">
    <property type="entry name" value="Sig_transdc_His_kin_sub3_dim/P"/>
</dbReference>
<dbReference type="GeneID" id="80333592"/>
<dbReference type="InterPro" id="IPR029016">
    <property type="entry name" value="GAF-like_dom_sf"/>
</dbReference>
<evidence type="ECO:0000313" key="13">
    <source>
        <dbReference type="Proteomes" id="UP000317039"/>
    </source>
</evidence>
<gene>
    <name evidence="12" type="ORF">FOH10_14505</name>
</gene>
<dbReference type="GO" id="GO:0000155">
    <property type="term" value="F:phosphorelay sensor kinase activity"/>
    <property type="evidence" value="ECO:0007669"/>
    <property type="project" value="InterPro"/>
</dbReference>
<dbReference type="GO" id="GO:0016020">
    <property type="term" value="C:membrane"/>
    <property type="evidence" value="ECO:0007669"/>
    <property type="project" value="InterPro"/>
</dbReference>
<dbReference type="Pfam" id="PF13185">
    <property type="entry name" value="GAF_2"/>
    <property type="match status" value="1"/>
</dbReference>
<dbReference type="FunFam" id="3.30.450.40:FF:000052">
    <property type="entry name" value="Oxygen sensor histidine kinase response regulator DevS/DosS"/>
    <property type="match status" value="1"/>
</dbReference>
<proteinExistence type="predicted"/>
<dbReference type="GO" id="GO:0000287">
    <property type="term" value="F:magnesium ion binding"/>
    <property type="evidence" value="ECO:0007669"/>
    <property type="project" value="UniProtKB-ARBA"/>
</dbReference>
<dbReference type="Gene3D" id="3.30.450.40">
    <property type="match status" value="2"/>
</dbReference>
<sequence length="571" mass="61361">MGDPETGSHSVREALSQLRLRELLAEVRDRVEQIIDRRDRIDGLVEAMLAVTSGLDLDHTLHTIVHTAIELVDARYGALGVRGPDRRLSRFVFEGVDEATGRRIGDHPSGHGVLGLLMSEATPIRLMNIADHAASVGFPEHHPPMRAFLGVPVRIRDEIFGNLYLAEKRGGLPFTEDDEVIVQALAAAAGTAIDNARLYASAHARQAWIEAIRDISTELLAGTAPDTVLAQVVERLRALTESERAFVALADDPELPPEEITELRIAQWCGTGSDPGHRIVALSGTAIGDAFHRRGTRRFADLVGVELGKPISGAGPALLVPLHAHGSTFGVLVTTRASGSAPYSDEILELTAGFADQAALAIQLAAAQRRVRQLDVLTDRDRIARDLHDHVIQRLFAVGLALEGTVARAHTDEVRQRLSDVVGDLQDVVQEIRTSIFDLHGGDPRSVRLRQRLARAVEAHTASTDIRASLRVSGPLSVVGAELADQAEAVVRRAVGHAVRQSGVGAVTVRVDVADELTIAVFGDGNGIAGDSTPDELHDLELRARRAGGGLEIAATAQGDETRLVWSVPLR</sequence>
<keyword evidence="10" id="KW-0902">Two-component regulatory system</keyword>
<dbReference type="Pfam" id="PF01590">
    <property type="entry name" value="GAF"/>
    <property type="match status" value="1"/>
</dbReference>
<dbReference type="InterPro" id="IPR050482">
    <property type="entry name" value="Sensor_HK_TwoCompSys"/>
</dbReference>
<dbReference type="Pfam" id="PF07730">
    <property type="entry name" value="HisKA_3"/>
    <property type="match status" value="1"/>
</dbReference>
<dbReference type="Proteomes" id="UP000317039">
    <property type="component" value="Chromosome"/>
</dbReference>
<evidence type="ECO:0000256" key="2">
    <source>
        <dbReference type="ARBA" id="ARBA00001971"/>
    </source>
</evidence>
<dbReference type="RefSeq" id="WP_143981108.1">
    <property type="nucleotide sequence ID" value="NZ_CP041695.1"/>
</dbReference>
<feature type="domain" description="GAF" evidence="11">
    <location>
        <begin position="56"/>
        <end position="203"/>
    </location>
</feature>
<evidence type="ECO:0000256" key="1">
    <source>
        <dbReference type="ARBA" id="ARBA00001946"/>
    </source>
</evidence>
<feature type="domain" description="GAF" evidence="11">
    <location>
        <begin position="224"/>
        <end position="372"/>
    </location>
</feature>
<evidence type="ECO:0000256" key="9">
    <source>
        <dbReference type="ARBA" id="ARBA00023004"/>
    </source>
</evidence>
<name>A0A516NLE9_9NOCA</name>
<dbReference type="SUPFAM" id="SSF55781">
    <property type="entry name" value="GAF domain-like"/>
    <property type="match status" value="2"/>
</dbReference>
<dbReference type="PANTHER" id="PTHR24421:SF56">
    <property type="entry name" value="OXYGEN SENSOR HISTIDINE KINASE RESPONSE REGULATOR DOST"/>
    <property type="match status" value="1"/>
</dbReference>
<dbReference type="KEGG" id="nod:FOH10_14505"/>
<dbReference type="SMART" id="SM00065">
    <property type="entry name" value="GAF"/>
    <property type="match status" value="2"/>
</dbReference>
<evidence type="ECO:0000256" key="7">
    <source>
        <dbReference type="ARBA" id="ARBA00022777"/>
    </source>
</evidence>
<evidence type="ECO:0000256" key="4">
    <source>
        <dbReference type="ARBA" id="ARBA00022553"/>
    </source>
</evidence>
<organism evidence="12 13">
    <name type="scientific">Nocardia otitidiscaviarum</name>
    <dbReference type="NCBI Taxonomy" id="1823"/>
    <lineage>
        <taxon>Bacteria</taxon>
        <taxon>Bacillati</taxon>
        <taxon>Actinomycetota</taxon>
        <taxon>Actinomycetes</taxon>
        <taxon>Mycobacteriales</taxon>
        <taxon>Nocardiaceae</taxon>
        <taxon>Nocardia</taxon>
    </lineage>
</organism>